<accession>A0A098VPK7</accession>
<feature type="non-terminal residue" evidence="2">
    <location>
        <position position="179"/>
    </location>
</feature>
<dbReference type="EMBL" id="JMKJ01000439">
    <property type="protein sequence ID" value="KGG50992.1"/>
    <property type="molecule type" value="Genomic_DNA"/>
</dbReference>
<dbReference type="AlphaFoldDB" id="A0A098VPK7"/>
<name>A0A098VPK7_9MICR</name>
<organism evidence="2 3">
    <name type="scientific">Mitosporidium daphniae</name>
    <dbReference type="NCBI Taxonomy" id="1485682"/>
    <lineage>
        <taxon>Eukaryota</taxon>
        <taxon>Fungi</taxon>
        <taxon>Fungi incertae sedis</taxon>
        <taxon>Microsporidia</taxon>
        <taxon>Mitosporidium</taxon>
    </lineage>
</organism>
<proteinExistence type="predicted"/>
<dbReference type="VEuPathDB" id="MicrosporidiaDB:DI09_500p10"/>
<comment type="caution">
    <text evidence="2">The sequence shown here is derived from an EMBL/GenBank/DDBJ whole genome shotgun (WGS) entry which is preliminary data.</text>
</comment>
<evidence type="ECO:0000313" key="3">
    <source>
        <dbReference type="Proteomes" id="UP000029725"/>
    </source>
</evidence>
<keyword evidence="1" id="KW-0732">Signal</keyword>
<evidence type="ECO:0000256" key="1">
    <source>
        <dbReference type="SAM" id="SignalP"/>
    </source>
</evidence>
<dbReference type="Proteomes" id="UP000029725">
    <property type="component" value="Unassembled WGS sequence"/>
</dbReference>
<reference evidence="2 3" key="1">
    <citation type="submission" date="2014-04" db="EMBL/GenBank/DDBJ databases">
        <title>A new species of microsporidia sheds light on the evolution of extreme parasitism.</title>
        <authorList>
            <person name="Haag K.L."/>
            <person name="James T.Y."/>
            <person name="Larsson R."/>
            <person name="Schaer T.M."/>
            <person name="Refardt D."/>
            <person name="Pombert J.-F."/>
            <person name="Ebert D."/>
        </authorList>
    </citation>
    <scope>NUCLEOTIDE SEQUENCE [LARGE SCALE GENOMIC DNA]</scope>
    <source>
        <strain evidence="2 3">UGP3</strain>
        <tissue evidence="2">Spores</tissue>
    </source>
</reference>
<evidence type="ECO:0000313" key="2">
    <source>
        <dbReference type="EMBL" id="KGG50992.1"/>
    </source>
</evidence>
<gene>
    <name evidence="2" type="ORF">DI09_500p10</name>
</gene>
<feature type="chain" id="PRO_5001941896" evidence="1">
    <location>
        <begin position="18"/>
        <end position="179"/>
    </location>
</feature>
<sequence length="179" mass="20578">MRIFLFGFLFFCNAVFGQSNDSSIVVKTSESITIIPKKDSFKKTDSTFKTSKSKTPIFEGIITYQKRILNPNPILISDEEFYQTVENKGNRYKIVSNETISIFDPQGYRVCIKDIIKDKDTFYCLPANLPEDKNQKIETSSQKINVLDKNCSSFLVKSPFATRTIFYNSETLKVNTSLW</sequence>
<keyword evidence="3" id="KW-1185">Reference proteome</keyword>
<dbReference type="HOGENOM" id="CLU_1503789_0_0_1"/>
<dbReference type="GeneID" id="25260196"/>
<dbReference type="RefSeq" id="XP_013237428.1">
    <property type="nucleotide sequence ID" value="XM_013381974.1"/>
</dbReference>
<feature type="signal peptide" evidence="1">
    <location>
        <begin position="1"/>
        <end position="17"/>
    </location>
</feature>
<protein>
    <submittedName>
        <fullName evidence="2">Uncharacterized protein</fullName>
    </submittedName>
</protein>